<reference evidence="3" key="1">
    <citation type="submission" date="2019-10" db="EMBL/GenBank/DDBJ databases">
        <authorList>
            <consortium name="DOE Joint Genome Institute"/>
            <person name="Kuo A."/>
            <person name="Miyauchi S."/>
            <person name="Kiss E."/>
            <person name="Drula E."/>
            <person name="Kohler A."/>
            <person name="Sanchez-Garcia M."/>
            <person name="Andreopoulos B."/>
            <person name="Barry K.W."/>
            <person name="Bonito G."/>
            <person name="Buee M."/>
            <person name="Carver A."/>
            <person name="Chen C."/>
            <person name="Cichocki N."/>
            <person name="Clum A."/>
            <person name="Culley D."/>
            <person name="Crous P.W."/>
            <person name="Fauchery L."/>
            <person name="Girlanda M."/>
            <person name="Hayes R."/>
            <person name="Keri Z."/>
            <person name="LaButti K."/>
            <person name="Lipzen A."/>
            <person name="Lombard V."/>
            <person name="Magnuson J."/>
            <person name="Maillard F."/>
            <person name="Morin E."/>
            <person name="Murat C."/>
            <person name="Nolan M."/>
            <person name="Ohm R."/>
            <person name="Pangilinan J."/>
            <person name="Pereira M."/>
            <person name="Perotto S."/>
            <person name="Peter M."/>
            <person name="Riley R."/>
            <person name="Sitrit Y."/>
            <person name="Stielow B."/>
            <person name="Szollosi G."/>
            <person name="Zifcakova L."/>
            <person name="Stursova M."/>
            <person name="Spatafora J.W."/>
            <person name="Tedersoo L."/>
            <person name="Vaario L.-M."/>
            <person name="Yamada A."/>
            <person name="Yan M."/>
            <person name="Wang P."/>
            <person name="Xu J."/>
            <person name="Bruns T."/>
            <person name="Baldrian P."/>
            <person name="Vilgalys R."/>
            <person name="Henrissat B."/>
            <person name="Grigoriev I.V."/>
            <person name="Hibbett D."/>
            <person name="Nagy L.G."/>
            <person name="Martin F.M."/>
        </authorList>
    </citation>
    <scope>NUCLEOTIDE SEQUENCE</scope>
    <source>
        <strain evidence="3">BED1</strain>
    </source>
</reference>
<dbReference type="PANTHER" id="PTHR33741">
    <property type="entry name" value="TRANSMEMBRANE PROTEIN DDB_G0269096-RELATED"/>
    <property type="match status" value="1"/>
</dbReference>
<evidence type="ECO:0000256" key="1">
    <source>
        <dbReference type="SAM" id="Phobius"/>
    </source>
</evidence>
<comment type="caution">
    <text evidence="3">The sequence shown here is derived from an EMBL/GenBank/DDBJ whole genome shotgun (WGS) entry which is preliminary data.</text>
</comment>
<dbReference type="InterPro" id="IPR007065">
    <property type="entry name" value="HPP"/>
</dbReference>
<evidence type="ECO:0000313" key="4">
    <source>
        <dbReference type="Proteomes" id="UP001194468"/>
    </source>
</evidence>
<keyword evidence="1" id="KW-0812">Transmembrane</keyword>
<dbReference type="PANTHER" id="PTHR33741:SF5">
    <property type="entry name" value="TRANSMEMBRANE PROTEIN DDB_G0269096-RELATED"/>
    <property type="match status" value="1"/>
</dbReference>
<feature type="transmembrane region" description="Helical" evidence="1">
    <location>
        <begin position="72"/>
        <end position="92"/>
    </location>
</feature>
<evidence type="ECO:0000313" key="3">
    <source>
        <dbReference type="EMBL" id="KAF8450470.1"/>
    </source>
</evidence>
<dbReference type="EMBL" id="WHUW01000002">
    <property type="protein sequence ID" value="KAF8450470.1"/>
    <property type="molecule type" value="Genomic_DNA"/>
</dbReference>
<name>A0AAD4GL09_BOLED</name>
<proteinExistence type="predicted"/>
<protein>
    <recommendedName>
        <fullName evidence="2">HPP transmembrane region domain-containing protein</fullName>
    </recommendedName>
</protein>
<dbReference type="InterPro" id="IPR058581">
    <property type="entry name" value="TM_HPP"/>
</dbReference>
<gene>
    <name evidence="3" type="ORF">L210DRAFT_1011327</name>
</gene>
<accession>A0AAD4GL09</accession>
<feature type="transmembrane region" description="Helical" evidence="1">
    <location>
        <begin position="41"/>
        <end position="60"/>
    </location>
</feature>
<keyword evidence="4" id="KW-1185">Reference proteome</keyword>
<evidence type="ECO:0000259" key="2">
    <source>
        <dbReference type="Pfam" id="PF04982"/>
    </source>
</evidence>
<keyword evidence="1" id="KW-1133">Transmembrane helix</keyword>
<dbReference type="Proteomes" id="UP001194468">
    <property type="component" value="Unassembled WGS sequence"/>
</dbReference>
<feature type="transmembrane region" description="Helical" evidence="1">
    <location>
        <begin position="98"/>
        <end position="116"/>
    </location>
</feature>
<dbReference type="AlphaFoldDB" id="A0AAD4GL09"/>
<keyword evidence="1" id="KW-0472">Membrane</keyword>
<organism evidence="3 4">
    <name type="scientific">Boletus edulis BED1</name>
    <dbReference type="NCBI Taxonomy" id="1328754"/>
    <lineage>
        <taxon>Eukaryota</taxon>
        <taxon>Fungi</taxon>
        <taxon>Dikarya</taxon>
        <taxon>Basidiomycota</taxon>
        <taxon>Agaricomycotina</taxon>
        <taxon>Agaricomycetes</taxon>
        <taxon>Agaricomycetidae</taxon>
        <taxon>Boletales</taxon>
        <taxon>Boletineae</taxon>
        <taxon>Boletaceae</taxon>
        <taxon>Boletoideae</taxon>
        <taxon>Boletus</taxon>
    </lineage>
</organism>
<sequence length="128" mass="13976">MAERYDQIINGTITGRYSSFRQPLVGLPLFPLRSILPPYRVVLWSFIAAFCEVSVIQAAFQAHYFTQRAVPPIIGSHGASAVLIYAAINSPLEQSRTFISGHLIGALLGICISKLLQLLPRTTSNCSG</sequence>
<reference evidence="3" key="2">
    <citation type="journal article" date="2020" name="Nat. Commun.">
        <title>Large-scale genome sequencing of mycorrhizal fungi provides insights into the early evolution of symbiotic traits.</title>
        <authorList>
            <person name="Miyauchi S."/>
            <person name="Kiss E."/>
            <person name="Kuo A."/>
            <person name="Drula E."/>
            <person name="Kohler A."/>
            <person name="Sanchez-Garcia M."/>
            <person name="Morin E."/>
            <person name="Andreopoulos B."/>
            <person name="Barry K.W."/>
            <person name="Bonito G."/>
            <person name="Buee M."/>
            <person name="Carver A."/>
            <person name="Chen C."/>
            <person name="Cichocki N."/>
            <person name="Clum A."/>
            <person name="Culley D."/>
            <person name="Crous P.W."/>
            <person name="Fauchery L."/>
            <person name="Girlanda M."/>
            <person name="Hayes R.D."/>
            <person name="Keri Z."/>
            <person name="LaButti K."/>
            <person name="Lipzen A."/>
            <person name="Lombard V."/>
            <person name="Magnuson J."/>
            <person name="Maillard F."/>
            <person name="Murat C."/>
            <person name="Nolan M."/>
            <person name="Ohm R.A."/>
            <person name="Pangilinan J."/>
            <person name="Pereira M.F."/>
            <person name="Perotto S."/>
            <person name="Peter M."/>
            <person name="Pfister S."/>
            <person name="Riley R."/>
            <person name="Sitrit Y."/>
            <person name="Stielow J.B."/>
            <person name="Szollosi G."/>
            <person name="Zifcakova L."/>
            <person name="Stursova M."/>
            <person name="Spatafora J.W."/>
            <person name="Tedersoo L."/>
            <person name="Vaario L.M."/>
            <person name="Yamada A."/>
            <person name="Yan M."/>
            <person name="Wang P."/>
            <person name="Xu J."/>
            <person name="Bruns T."/>
            <person name="Baldrian P."/>
            <person name="Vilgalys R."/>
            <person name="Dunand C."/>
            <person name="Henrissat B."/>
            <person name="Grigoriev I.V."/>
            <person name="Hibbett D."/>
            <person name="Nagy L.G."/>
            <person name="Martin F.M."/>
        </authorList>
    </citation>
    <scope>NUCLEOTIDE SEQUENCE</scope>
    <source>
        <strain evidence="3">BED1</strain>
    </source>
</reference>
<feature type="domain" description="HPP transmembrane region" evidence="2">
    <location>
        <begin position="38"/>
        <end position="118"/>
    </location>
</feature>
<dbReference type="Pfam" id="PF04982">
    <property type="entry name" value="TM_HPP"/>
    <property type="match status" value="1"/>
</dbReference>